<organism evidence="1">
    <name type="scientific">Taylorella asinigenitalis 14/45</name>
    <dbReference type="NCBI Taxonomy" id="1091495"/>
    <lineage>
        <taxon>Bacteria</taxon>
        <taxon>Pseudomonadati</taxon>
        <taxon>Pseudomonadota</taxon>
        <taxon>Betaproteobacteria</taxon>
        <taxon>Burkholderiales</taxon>
        <taxon>Alcaligenaceae</taxon>
        <taxon>Taylorella</taxon>
    </lineage>
</organism>
<reference evidence="1" key="1">
    <citation type="journal article" date="2012" name="Vet. Microbiol.">
        <title>Comparative genomic analyses of the Taylorellae.</title>
        <authorList>
            <person name="Hauser H."/>
            <person name="Richter D.C."/>
            <person name="van Tonder A."/>
            <person name="Clark L."/>
            <person name="Preston A."/>
        </authorList>
    </citation>
    <scope>NUCLEOTIDE SEQUENCE</scope>
    <source>
        <strain evidence="1">14/45</strain>
    </source>
</reference>
<gene>
    <name evidence="1" type="ORF">KUM_1142</name>
</gene>
<evidence type="ECO:0000313" key="1">
    <source>
        <dbReference type="EMBL" id="CCG19925.1"/>
    </source>
</evidence>
<accession>I7JN44</accession>
<dbReference type="SUPFAM" id="SSF52058">
    <property type="entry name" value="L domain-like"/>
    <property type="match status" value="1"/>
</dbReference>
<protein>
    <submittedName>
        <fullName evidence="1">Uncharacterized protein</fullName>
    </submittedName>
</protein>
<name>I7JN44_9BURK</name>
<dbReference type="Gene3D" id="3.80.10.10">
    <property type="entry name" value="Ribonuclease Inhibitor"/>
    <property type="match status" value="1"/>
</dbReference>
<dbReference type="BioCyc" id="TASI1091495:G13GE-1135-MONOMER"/>
<dbReference type="KEGG" id="tat:KUM_1142"/>
<dbReference type="AlphaFoldDB" id="I7JN44"/>
<dbReference type="EMBL" id="HE681424">
    <property type="protein sequence ID" value="CCG19925.1"/>
    <property type="molecule type" value="Genomic_DNA"/>
</dbReference>
<dbReference type="HOGENOM" id="CLU_076530_0_0_4"/>
<sequence>MQSMSLITINNYLPADIYFSKKGEKGIVEVDADNIMQGVEHTLLNNINAIRIFPFGGSYKGEKILDLSPLSLNKDIEVLIIEGEYGSNVIGLNEIYHLNLKTLLIENINQEVSYDVFDNLTNLFIAETSKNLLNKIPINVKNLTIRKFQDDDLLRFSCQNKVERLSISFSKIKSIAGIEKFINIKHLEFSYCKNLINLKEIGSLKLLDELLLRSTKKIDSSVLGKIKSNSLKNLEIDYPLESLKFIANFPSLKFFNFHSVNDGDLSYLLKSDSLIEVNFINNKLYKFNVSQINENLLKRVNH</sequence>
<proteinExistence type="predicted"/>
<dbReference type="InterPro" id="IPR032675">
    <property type="entry name" value="LRR_dom_sf"/>
</dbReference>